<name>A0A090IBC1_9GAMM</name>
<dbReference type="HOGENOM" id="CLU_093792_0_0_6"/>
<dbReference type="GeneID" id="28543460"/>
<sequence length="182" mass="21219">MNIQKIEQEVQQWLEDVVIGLNLCPFAAKPNRNKQIKVFVSEATTEEVLLEDVLQELMNLDSKTAEELETTLVAIPNMLQDFMDYNFFLDWVDALVKQQEWEGIYQIATFHPDYCFGGAEPEDDENLTNRSPYPVLHLIREESMEKVLKHYPNPEAIPDTNIARVEALSPEERRKLFPYLFV</sequence>
<reference evidence="2" key="1">
    <citation type="submission" date="2014-09" db="EMBL/GenBank/DDBJ databases">
        <authorList>
            <person name="Hjerde E."/>
        </authorList>
    </citation>
    <scope>NUCLEOTIDE SEQUENCE [LARGE SCALE GENOMIC DNA]</scope>
    <source>
        <strain evidence="2">06/09/139</strain>
    </source>
</reference>
<dbReference type="STRING" id="80852.AWOD_II_1202"/>
<dbReference type="AlphaFoldDB" id="A0A090IBC1"/>
<evidence type="ECO:0000313" key="1">
    <source>
        <dbReference type="EMBL" id="CED57817.1"/>
    </source>
</evidence>
<gene>
    <name evidence="1" type="ORF">AWOD_II_1202</name>
</gene>
<evidence type="ECO:0008006" key="3">
    <source>
        <dbReference type="Google" id="ProtNLM"/>
    </source>
</evidence>
<accession>A0A090IBC1</accession>
<dbReference type="PATRIC" id="fig|80852.17.peg.4007"/>
<dbReference type="InterPro" id="IPR009858">
    <property type="entry name" value="DUF1415"/>
</dbReference>
<dbReference type="OrthoDB" id="277390at2"/>
<evidence type="ECO:0000313" key="2">
    <source>
        <dbReference type="Proteomes" id="UP000032427"/>
    </source>
</evidence>
<organism evidence="1 2">
    <name type="scientific">Aliivibrio wodanis</name>
    <dbReference type="NCBI Taxonomy" id="80852"/>
    <lineage>
        <taxon>Bacteria</taxon>
        <taxon>Pseudomonadati</taxon>
        <taxon>Pseudomonadota</taxon>
        <taxon>Gammaproteobacteria</taxon>
        <taxon>Vibrionales</taxon>
        <taxon>Vibrionaceae</taxon>
        <taxon>Aliivibrio</taxon>
    </lineage>
</organism>
<dbReference type="Proteomes" id="UP000032427">
    <property type="component" value="Chromosome 2"/>
</dbReference>
<keyword evidence="2" id="KW-1185">Reference proteome</keyword>
<dbReference type="Pfam" id="PF07209">
    <property type="entry name" value="DUF1415"/>
    <property type="match status" value="1"/>
</dbReference>
<protein>
    <recommendedName>
        <fullName evidence="3">DUF1415 domain-containing protein</fullName>
    </recommendedName>
</protein>
<proteinExistence type="predicted"/>
<dbReference type="KEGG" id="awd:AWOD_II_1202"/>
<dbReference type="EMBL" id="LN554847">
    <property type="protein sequence ID" value="CED57817.1"/>
    <property type="molecule type" value="Genomic_DNA"/>
</dbReference>